<dbReference type="PANTHER" id="PTHR40841:SF2">
    <property type="entry name" value="SIDEROPHORE-DEGRADING ESTERASE (EUROFUNG)"/>
    <property type="match status" value="1"/>
</dbReference>
<dbReference type="EMBL" id="NEXX01000004">
    <property type="protein sequence ID" value="OUY06767.1"/>
    <property type="molecule type" value="Genomic_DNA"/>
</dbReference>
<keyword evidence="5" id="KW-1185">Reference proteome</keyword>
<keyword evidence="3" id="KW-0732">Signal</keyword>
<dbReference type="InterPro" id="IPR000801">
    <property type="entry name" value="Esterase-like"/>
</dbReference>
<dbReference type="Proteomes" id="UP000196536">
    <property type="component" value="Unassembled WGS sequence"/>
</dbReference>
<evidence type="ECO:0000256" key="2">
    <source>
        <dbReference type="ARBA" id="ARBA00022801"/>
    </source>
</evidence>
<dbReference type="Pfam" id="PF00756">
    <property type="entry name" value="Esterase"/>
    <property type="match status" value="1"/>
</dbReference>
<dbReference type="GO" id="GO:0016788">
    <property type="term" value="F:hydrolase activity, acting on ester bonds"/>
    <property type="evidence" value="ECO:0007669"/>
    <property type="project" value="TreeGrafter"/>
</dbReference>
<organism evidence="4 5">
    <name type="scientific">Acinetobacter populi</name>
    <dbReference type="NCBI Taxonomy" id="1582270"/>
    <lineage>
        <taxon>Bacteria</taxon>
        <taxon>Pseudomonadati</taxon>
        <taxon>Pseudomonadota</taxon>
        <taxon>Gammaproteobacteria</taxon>
        <taxon>Moraxellales</taxon>
        <taxon>Moraxellaceae</taxon>
        <taxon>Acinetobacter</taxon>
    </lineage>
</organism>
<dbReference type="PANTHER" id="PTHR40841">
    <property type="entry name" value="SIDEROPHORE TRIACETYLFUSARININE C ESTERASE"/>
    <property type="match status" value="1"/>
</dbReference>
<evidence type="ECO:0008006" key="6">
    <source>
        <dbReference type="Google" id="ProtNLM"/>
    </source>
</evidence>
<dbReference type="InterPro" id="IPR029058">
    <property type="entry name" value="AB_hydrolase_fold"/>
</dbReference>
<name>A0A1Z9YX34_9GAMM</name>
<evidence type="ECO:0000256" key="3">
    <source>
        <dbReference type="SAM" id="SignalP"/>
    </source>
</evidence>
<comment type="similarity">
    <text evidence="1">Belongs to the esterase D family.</text>
</comment>
<dbReference type="AlphaFoldDB" id="A0A1Z9YX34"/>
<accession>A0A1Z9YX34</accession>
<proteinExistence type="inferred from homology"/>
<gene>
    <name evidence="4" type="ORF">CAP51_12655</name>
</gene>
<sequence length="309" mass="35091">MRTQKLTIFSLACYSILMSNTTSSHASPQKVEIQQQIPLAGAKQNQQFNLTNPVNQQHYLIQVFKPKVPAPKAGYPVLYLLDGNAAFPYASVIAQSIEFGYQRHHKVPPVVVAIGYPIENTINVKARTYDYTPPYSGHLKPHPDRTLSPYPQGGAEQFYQFIQQQLKPVIAKHYQVNQQQQTLFGHSYGGLFTLYTFFNHPEAFQHYFAASPSIWWNDFAIKAQAEKFNQQSKNKHINKVLWMSVGELERKKDSAQTQPSDIEQLADQLKNVQGLDIKTFDIAKATHFEAMFPAINLAFKLTESKPSSD</sequence>
<reference evidence="4 5" key="1">
    <citation type="submission" date="2017-05" db="EMBL/GenBank/DDBJ databases">
        <title>Acinetobacter populi ANC 5415 (= PBJ7), whole genome shotgun sequencing project.</title>
        <authorList>
            <person name="Nemec A."/>
            <person name="Radolfova-Krizova L."/>
        </authorList>
    </citation>
    <scope>NUCLEOTIDE SEQUENCE [LARGE SCALE GENOMIC DNA]</scope>
    <source>
        <strain evidence="4 5">PBJ7</strain>
    </source>
</reference>
<feature type="signal peptide" evidence="3">
    <location>
        <begin position="1"/>
        <end position="26"/>
    </location>
</feature>
<dbReference type="SUPFAM" id="SSF53474">
    <property type="entry name" value="alpha/beta-Hydrolases"/>
    <property type="match status" value="1"/>
</dbReference>
<evidence type="ECO:0000256" key="1">
    <source>
        <dbReference type="ARBA" id="ARBA00005622"/>
    </source>
</evidence>
<protein>
    <recommendedName>
        <fullName evidence="6">IroE protein</fullName>
    </recommendedName>
</protein>
<feature type="chain" id="PRO_5012171030" description="IroE protein" evidence="3">
    <location>
        <begin position="27"/>
        <end position="309"/>
    </location>
</feature>
<keyword evidence="2" id="KW-0378">Hydrolase</keyword>
<evidence type="ECO:0000313" key="5">
    <source>
        <dbReference type="Proteomes" id="UP000196536"/>
    </source>
</evidence>
<dbReference type="InterPro" id="IPR052558">
    <property type="entry name" value="Siderophore_Hydrolase_D"/>
</dbReference>
<dbReference type="Gene3D" id="3.40.50.1820">
    <property type="entry name" value="alpha/beta hydrolase"/>
    <property type="match status" value="1"/>
</dbReference>
<evidence type="ECO:0000313" key="4">
    <source>
        <dbReference type="EMBL" id="OUY06767.1"/>
    </source>
</evidence>
<comment type="caution">
    <text evidence="4">The sequence shown here is derived from an EMBL/GenBank/DDBJ whole genome shotgun (WGS) entry which is preliminary data.</text>
</comment>